<dbReference type="InterPro" id="IPR051806">
    <property type="entry name" value="HAD-like_SPP"/>
</dbReference>
<dbReference type="PANTHER" id="PTHR43481">
    <property type="entry name" value="FRUCTOSE-1-PHOSPHATE PHOSPHATASE"/>
    <property type="match status" value="1"/>
</dbReference>
<sequence>MEPAIAVRGVVFDLDGLLVDSEPLQIAAWQAFLAGHGKRLDEGLLNELFGLRLRDSARLVIERLGLSLTLEQVLAERDAIFLDSLAGQLRAMPGARELVTELAERGVPLGLATSGHRHYVERALVEIGLASAFSVVVTAEDVERGKPAPDCYRLAVDRLGLPPEACLALEDAPLGVRAARAAGLRCLAIPNEHTRSLPGLEEADAILPSLCEVLPWLEAQGWMGDIRPE</sequence>
<protein>
    <submittedName>
        <fullName evidence="1">HAD family phosphatase</fullName>
    </submittedName>
</protein>
<dbReference type="InterPro" id="IPR036412">
    <property type="entry name" value="HAD-like_sf"/>
</dbReference>
<gene>
    <name evidence="1" type="ORF">NET02_05480</name>
</gene>
<accession>A0AA42BAJ1</accession>
<organism evidence="1 2">
    <name type="scientific">Thermalbibacter longus</name>
    <dbReference type="NCBI Taxonomy" id="2951981"/>
    <lineage>
        <taxon>Bacteria</taxon>
        <taxon>Pseudomonadati</taxon>
        <taxon>Thermomicrobiota</taxon>
        <taxon>Thermomicrobia</taxon>
        <taxon>Thermomicrobiales</taxon>
        <taxon>Thermomicrobiaceae</taxon>
        <taxon>Thermalbibacter</taxon>
    </lineage>
</organism>
<dbReference type="SFLD" id="SFLDS00003">
    <property type="entry name" value="Haloacid_Dehalogenase"/>
    <property type="match status" value="1"/>
</dbReference>
<reference evidence="1" key="1">
    <citation type="submission" date="2022-06" db="EMBL/GenBank/DDBJ databases">
        <title>CFH 74404 Thermomicrobiaceae sp.</title>
        <authorList>
            <person name="Ming H."/>
            <person name="Li W.-J."/>
            <person name="Zhao Z."/>
        </authorList>
    </citation>
    <scope>NUCLEOTIDE SEQUENCE</scope>
    <source>
        <strain evidence="1">CFH 74404</strain>
    </source>
</reference>
<evidence type="ECO:0000313" key="1">
    <source>
        <dbReference type="EMBL" id="MCM8748590.1"/>
    </source>
</evidence>
<dbReference type="GO" id="GO:0050308">
    <property type="term" value="F:sugar-phosphatase activity"/>
    <property type="evidence" value="ECO:0007669"/>
    <property type="project" value="TreeGrafter"/>
</dbReference>
<keyword evidence="2" id="KW-1185">Reference proteome</keyword>
<dbReference type="InterPro" id="IPR023198">
    <property type="entry name" value="PGP-like_dom2"/>
</dbReference>
<proteinExistence type="predicted"/>
<dbReference type="InterPro" id="IPR006439">
    <property type="entry name" value="HAD-SF_hydro_IA"/>
</dbReference>
<dbReference type="AlphaFoldDB" id="A0AA42BAJ1"/>
<name>A0AA42BAJ1_9BACT</name>
<dbReference type="PRINTS" id="PR00413">
    <property type="entry name" value="HADHALOGNASE"/>
</dbReference>
<dbReference type="Proteomes" id="UP001165306">
    <property type="component" value="Unassembled WGS sequence"/>
</dbReference>
<dbReference type="RefSeq" id="WP_284056372.1">
    <property type="nucleotide sequence ID" value="NZ_JAMSLR010000003.1"/>
</dbReference>
<dbReference type="PANTHER" id="PTHR43481:SF4">
    <property type="entry name" value="GLYCEROL-1-PHOSPHATE PHOSPHOHYDROLASE 1-RELATED"/>
    <property type="match status" value="1"/>
</dbReference>
<dbReference type="InterPro" id="IPR041492">
    <property type="entry name" value="HAD_2"/>
</dbReference>
<dbReference type="SFLD" id="SFLDG01129">
    <property type="entry name" value="C1.5:_HAD__Beta-PGM__Phosphata"/>
    <property type="match status" value="1"/>
</dbReference>
<dbReference type="InterPro" id="IPR023214">
    <property type="entry name" value="HAD_sf"/>
</dbReference>
<dbReference type="Gene3D" id="3.40.50.1000">
    <property type="entry name" value="HAD superfamily/HAD-like"/>
    <property type="match status" value="1"/>
</dbReference>
<dbReference type="SFLD" id="SFLDG01135">
    <property type="entry name" value="C1.5.6:_HAD__Beta-PGM__Phospha"/>
    <property type="match status" value="1"/>
</dbReference>
<evidence type="ECO:0000313" key="2">
    <source>
        <dbReference type="Proteomes" id="UP001165306"/>
    </source>
</evidence>
<dbReference type="SUPFAM" id="SSF56784">
    <property type="entry name" value="HAD-like"/>
    <property type="match status" value="1"/>
</dbReference>
<dbReference type="Pfam" id="PF13419">
    <property type="entry name" value="HAD_2"/>
    <property type="match status" value="1"/>
</dbReference>
<dbReference type="Gene3D" id="1.10.150.240">
    <property type="entry name" value="Putative phosphatase, domain 2"/>
    <property type="match status" value="1"/>
</dbReference>
<dbReference type="EMBL" id="JAMSLR010000003">
    <property type="protein sequence ID" value="MCM8748590.1"/>
    <property type="molecule type" value="Genomic_DNA"/>
</dbReference>
<comment type="caution">
    <text evidence="1">The sequence shown here is derived from an EMBL/GenBank/DDBJ whole genome shotgun (WGS) entry which is preliminary data.</text>
</comment>
<dbReference type="NCBIfam" id="TIGR01509">
    <property type="entry name" value="HAD-SF-IA-v3"/>
    <property type="match status" value="1"/>
</dbReference>